<dbReference type="AlphaFoldDB" id="A0A3E2BM73"/>
<feature type="transmembrane region" description="Helical" evidence="1">
    <location>
        <begin position="119"/>
        <end position="141"/>
    </location>
</feature>
<dbReference type="Pfam" id="PF04298">
    <property type="entry name" value="Zn_peptidase_2"/>
    <property type="match status" value="1"/>
</dbReference>
<keyword evidence="1" id="KW-0812">Transmembrane</keyword>
<gene>
    <name evidence="2" type="ORF">OP8BY_2219</name>
</gene>
<protein>
    <submittedName>
        <fullName evidence="2">Putative metal-dependent peptidase</fullName>
    </submittedName>
</protein>
<accession>A0A3E2BM73</accession>
<dbReference type="InterPro" id="IPR007395">
    <property type="entry name" value="Zn_peptidase_2"/>
</dbReference>
<feature type="transmembrane region" description="Helical" evidence="1">
    <location>
        <begin position="202"/>
        <end position="223"/>
    </location>
</feature>
<dbReference type="Proteomes" id="UP000257323">
    <property type="component" value="Unassembled WGS sequence"/>
</dbReference>
<keyword evidence="1" id="KW-0472">Membrane</keyword>
<feature type="transmembrane region" description="Helical" evidence="1">
    <location>
        <begin position="148"/>
        <end position="170"/>
    </location>
</feature>
<evidence type="ECO:0000313" key="2">
    <source>
        <dbReference type="EMBL" id="RFT15821.1"/>
    </source>
</evidence>
<reference evidence="2 3" key="1">
    <citation type="submission" date="2018-08" db="EMBL/GenBank/DDBJ databases">
        <title>Genome analysis of the thermophilic bacterium of the candidate phylum Aminicenantes from deep subsurface aquifer revealed its physiology and ecological role.</title>
        <authorList>
            <person name="Kadnikov V.V."/>
            <person name="Mardanov A.V."/>
            <person name="Beletsky A.V."/>
            <person name="Karnachuk O.V."/>
            <person name="Ravin N.V."/>
        </authorList>
    </citation>
    <scope>NUCLEOTIDE SEQUENCE [LARGE SCALE GENOMIC DNA]</scope>
    <source>
        <strain evidence="2">BY38</strain>
    </source>
</reference>
<evidence type="ECO:0000256" key="1">
    <source>
        <dbReference type="SAM" id="Phobius"/>
    </source>
</evidence>
<dbReference type="PANTHER" id="PTHR36434:SF1">
    <property type="entry name" value="MEMBRANE PROTEASE YUGP-RELATED"/>
    <property type="match status" value="1"/>
</dbReference>
<comment type="caution">
    <text evidence="2">The sequence shown here is derived from an EMBL/GenBank/DDBJ whole genome shotgun (WGS) entry which is preliminary data.</text>
</comment>
<proteinExistence type="predicted"/>
<name>A0A3E2BM73_9BACT</name>
<dbReference type="PANTHER" id="PTHR36434">
    <property type="entry name" value="MEMBRANE PROTEASE YUGP-RELATED"/>
    <property type="match status" value="1"/>
</dbReference>
<keyword evidence="1" id="KW-1133">Transmembrane helix</keyword>
<sequence length="229" mass="25234">MFYFDYTFWLLIPALIFALYAQSKVKSTFTRFSQVSSASRLTAAEAVSEILRYSPASDVQIERVPGHLTDHYDPRKKVLRLSDSVYHSTSIAALGVAAHEAGHAIQHAQKYSFLMMRNAFYPIASIGSNLAFPLFFIGLIFSGGGTKVLMDIGILLFSAAVLFTVITLPVEFDASRRALAILRERGFLNAAELNGARSVLKAAAMTYVASTAMAAIQLLRMILIRQSRD</sequence>
<evidence type="ECO:0000313" key="3">
    <source>
        <dbReference type="Proteomes" id="UP000257323"/>
    </source>
</evidence>
<dbReference type="EMBL" id="QUAH01000006">
    <property type="protein sequence ID" value="RFT15821.1"/>
    <property type="molecule type" value="Genomic_DNA"/>
</dbReference>
<organism evidence="2 3">
    <name type="scientific">Candidatus Saccharicenans subterraneus</name>
    <dbReference type="NCBI Taxonomy" id="2508984"/>
    <lineage>
        <taxon>Bacteria</taxon>
        <taxon>Candidatus Aminicenantota</taxon>
        <taxon>Candidatus Aminicenantia</taxon>
        <taxon>Candidatus Aminicenantales</taxon>
        <taxon>Candidatus Saccharicenantaceae</taxon>
        <taxon>Candidatus Saccharicenans</taxon>
    </lineage>
</organism>